<dbReference type="Proteomes" id="UP000598120">
    <property type="component" value="Unassembled WGS sequence"/>
</dbReference>
<evidence type="ECO:0008006" key="4">
    <source>
        <dbReference type="Google" id="ProtNLM"/>
    </source>
</evidence>
<dbReference type="Pfam" id="PF13181">
    <property type="entry name" value="TPR_8"/>
    <property type="match status" value="1"/>
</dbReference>
<dbReference type="InterPro" id="IPR011990">
    <property type="entry name" value="TPR-like_helical_dom_sf"/>
</dbReference>
<protein>
    <recommendedName>
        <fullName evidence="4">Tetratricopeptide repeat protein</fullName>
    </recommendedName>
</protein>
<dbReference type="SUPFAM" id="SSF48452">
    <property type="entry name" value="TPR-like"/>
    <property type="match status" value="1"/>
</dbReference>
<dbReference type="AlphaFoldDB" id="A0A8J2X912"/>
<dbReference type="RefSeq" id="WP_188604660.1">
    <property type="nucleotide sequence ID" value="NZ_BMIC01000001.1"/>
</dbReference>
<dbReference type="PROSITE" id="PS51257">
    <property type="entry name" value="PROKAR_LIPOPROTEIN"/>
    <property type="match status" value="1"/>
</dbReference>
<evidence type="ECO:0000256" key="1">
    <source>
        <dbReference type="PROSITE-ProRule" id="PRU00339"/>
    </source>
</evidence>
<keyword evidence="3" id="KW-1185">Reference proteome</keyword>
<name>A0A8J2X912_9FLAO</name>
<evidence type="ECO:0000313" key="3">
    <source>
        <dbReference type="Proteomes" id="UP000598120"/>
    </source>
</evidence>
<feature type="repeat" description="TPR" evidence="1">
    <location>
        <begin position="213"/>
        <end position="246"/>
    </location>
</feature>
<dbReference type="Gene3D" id="1.25.40.10">
    <property type="entry name" value="Tetratricopeptide repeat domain"/>
    <property type="match status" value="3"/>
</dbReference>
<dbReference type="SMART" id="SM00028">
    <property type="entry name" value="TPR"/>
    <property type="match status" value="3"/>
</dbReference>
<accession>A0A8J2X912</accession>
<dbReference type="EMBL" id="BMIC01000001">
    <property type="protein sequence ID" value="GFZ77777.1"/>
    <property type="molecule type" value="Genomic_DNA"/>
</dbReference>
<keyword evidence="1" id="KW-0802">TPR repeat</keyword>
<reference evidence="2 3" key="1">
    <citation type="journal article" date="2014" name="Int. J. Syst. Evol. Microbiol.">
        <title>Complete genome sequence of Corynebacterium casei LMG S-19264T (=DSM 44701T), isolated from a smear-ripened cheese.</title>
        <authorList>
            <consortium name="US DOE Joint Genome Institute (JGI-PGF)"/>
            <person name="Walter F."/>
            <person name="Albersmeier A."/>
            <person name="Kalinowski J."/>
            <person name="Ruckert C."/>
        </authorList>
    </citation>
    <scope>NUCLEOTIDE SEQUENCE [LARGE SCALE GENOMIC DNA]</scope>
    <source>
        <strain evidence="2 3">CGMCC 1.15295</strain>
    </source>
</reference>
<dbReference type="SUPFAM" id="SSF81901">
    <property type="entry name" value="HCP-like"/>
    <property type="match status" value="1"/>
</dbReference>
<dbReference type="PROSITE" id="PS50005">
    <property type="entry name" value="TPR"/>
    <property type="match status" value="1"/>
</dbReference>
<dbReference type="InterPro" id="IPR019734">
    <property type="entry name" value="TPR_rpt"/>
</dbReference>
<organism evidence="2 3">
    <name type="scientific">Aquaticitalea lipolytica</name>
    <dbReference type="NCBI Taxonomy" id="1247562"/>
    <lineage>
        <taxon>Bacteria</taxon>
        <taxon>Pseudomonadati</taxon>
        <taxon>Bacteroidota</taxon>
        <taxon>Flavobacteriia</taxon>
        <taxon>Flavobacteriales</taxon>
        <taxon>Flavobacteriaceae</taxon>
        <taxon>Aquaticitalea</taxon>
    </lineage>
</organism>
<sequence>MNSQKYILIVCITLILSSCNTSPEKITNTSDYDTYIELAENKTLQNAMIDNEFWKHKLEKAPNQFPYISKIAATYSHLFAATGKIEYLKKAEEELIKVNEITGYNNPSFLMSLSVNYISQHKFKESLELLTKAELIGDRLSDVQKMLFDVHLELGNNDLAKLYLEKIKNMNDFDYLIRLAKWSDHQGDLDSAIKYLEKARVIAESSNLSSIKQWTYTNLADFYGHSGDIKASYNHFLKALEIDPNDAYAKKGIAWIIYSYEKNPDEALRILNSITTTFFAPDYYLLKAEIFEYKGDVVSKNEQLKLYEKAVADTLYGDMYNKYNVFLYTDENKKIDEAIAIAKIEVEHRPTPQSYVLLAWAYYSNGNIDDALNIVNQHIVGHTYEPSALYHSAEIYKAAGETEKANALKKELLESAYELGPLVAEKVNQL</sequence>
<comment type="caution">
    <text evidence="2">The sequence shown here is derived from an EMBL/GenBank/DDBJ whole genome shotgun (WGS) entry which is preliminary data.</text>
</comment>
<proteinExistence type="predicted"/>
<gene>
    <name evidence="2" type="ORF">GCM10011531_03940</name>
</gene>
<evidence type="ECO:0000313" key="2">
    <source>
        <dbReference type="EMBL" id="GFZ77777.1"/>
    </source>
</evidence>